<evidence type="ECO:0000313" key="2">
    <source>
        <dbReference type="Proteomes" id="UP000799755"/>
    </source>
</evidence>
<accession>A0ACB6QAQ4</accession>
<gene>
    <name evidence="1" type="ORF">BDR25DRAFT_307453</name>
</gene>
<evidence type="ECO:0000313" key="1">
    <source>
        <dbReference type="EMBL" id="KAF2463976.1"/>
    </source>
</evidence>
<name>A0ACB6QAQ4_9PLEO</name>
<protein>
    <submittedName>
        <fullName evidence="1">Uncharacterized protein</fullName>
    </submittedName>
</protein>
<dbReference type="EMBL" id="MU003542">
    <property type="protein sequence ID" value="KAF2463976.1"/>
    <property type="molecule type" value="Genomic_DNA"/>
</dbReference>
<proteinExistence type="predicted"/>
<comment type="caution">
    <text evidence="1">The sequence shown here is derived from an EMBL/GenBank/DDBJ whole genome shotgun (WGS) entry which is preliminary data.</text>
</comment>
<dbReference type="Proteomes" id="UP000799755">
    <property type="component" value="Unassembled WGS sequence"/>
</dbReference>
<keyword evidence="2" id="KW-1185">Reference proteome</keyword>
<sequence>MKTLTCQLTYKEHVRIWILREAGFKQKEISQKLRRPLPTLSNYLSAPETPTKRQGRRQKICTPL</sequence>
<organism evidence="1 2">
    <name type="scientific">Lindgomyces ingoldianus</name>
    <dbReference type="NCBI Taxonomy" id="673940"/>
    <lineage>
        <taxon>Eukaryota</taxon>
        <taxon>Fungi</taxon>
        <taxon>Dikarya</taxon>
        <taxon>Ascomycota</taxon>
        <taxon>Pezizomycotina</taxon>
        <taxon>Dothideomycetes</taxon>
        <taxon>Pleosporomycetidae</taxon>
        <taxon>Pleosporales</taxon>
        <taxon>Lindgomycetaceae</taxon>
        <taxon>Lindgomyces</taxon>
    </lineage>
</organism>
<reference evidence="1" key="1">
    <citation type="journal article" date="2020" name="Stud. Mycol.">
        <title>101 Dothideomycetes genomes: a test case for predicting lifestyles and emergence of pathogens.</title>
        <authorList>
            <person name="Haridas S."/>
            <person name="Albert R."/>
            <person name="Binder M."/>
            <person name="Bloem J."/>
            <person name="Labutti K."/>
            <person name="Salamov A."/>
            <person name="Andreopoulos B."/>
            <person name="Baker S."/>
            <person name="Barry K."/>
            <person name="Bills G."/>
            <person name="Bluhm B."/>
            <person name="Cannon C."/>
            <person name="Castanera R."/>
            <person name="Culley D."/>
            <person name="Daum C."/>
            <person name="Ezra D."/>
            <person name="Gonzalez J."/>
            <person name="Henrissat B."/>
            <person name="Kuo A."/>
            <person name="Liang C."/>
            <person name="Lipzen A."/>
            <person name="Lutzoni F."/>
            <person name="Magnuson J."/>
            <person name="Mondo S."/>
            <person name="Nolan M."/>
            <person name="Ohm R."/>
            <person name="Pangilinan J."/>
            <person name="Park H.-J."/>
            <person name="Ramirez L."/>
            <person name="Alfaro M."/>
            <person name="Sun H."/>
            <person name="Tritt A."/>
            <person name="Yoshinaga Y."/>
            <person name="Zwiers L.-H."/>
            <person name="Turgeon B."/>
            <person name="Goodwin S."/>
            <person name="Spatafora J."/>
            <person name="Crous P."/>
            <person name="Grigoriev I."/>
        </authorList>
    </citation>
    <scope>NUCLEOTIDE SEQUENCE</scope>
    <source>
        <strain evidence="1">ATCC 200398</strain>
    </source>
</reference>